<dbReference type="InterPro" id="IPR036612">
    <property type="entry name" value="KH_dom_type_1_sf"/>
</dbReference>
<dbReference type="PROSITE" id="PS51194">
    <property type="entry name" value="HELICASE_CTER"/>
    <property type="match status" value="1"/>
</dbReference>
<accession>A0A7R8D5Y7</accession>
<dbReference type="GO" id="GO:0005524">
    <property type="term" value="F:ATP binding"/>
    <property type="evidence" value="ECO:0007669"/>
    <property type="project" value="UniProtKB-KW"/>
</dbReference>
<keyword evidence="7" id="KW-0694">RNA-binding</keyword>
<dbReference type="EMBL" id="HG994587">
    <property type="protein sequence ID" value="CAF3011969.1"/>
    <property type="molecule type" value="Genomic_DNA"/>
</dbReference>
<protein>
    <recommendedName>
        <fullName evidence="1">RNA helicase</fullName>
        <ecNumber evidence="1">3.6.4.13</ecNumber>
    </recommendedName>
</protein>
<keyword evidence="10" id="KW-1185">Reference proteome</keyword>
<dbReference type="EC" id="3.6.4.13" evidence="1"/>
<evidence type="ECO:0000256" key="1">
    <source>
        <dbReference type="ARBA" id="ARBA00012552"/>
    </source>
</evidence>
<organism evidence="9 10">
    <name type="scientific">Lepeophtheirus salmonis</name>
    <name type="common">Salmon louse</name>
    <name type="synonym">Caligus salmonis</name>
    <dbReference type="NCBI Taxonomy" id="72036"/>
    <lineage>
        <taxon>Eukaryota</taxon>
        <taxon>Metazoa</taxon>
        <taxon>Ecdysozoa</taxon>
        <taxon>Arthropoda</taxon>
        <taxon>Crustacea</taxon>
        <taxon>Multicrustacea</taxon>
        <taxon>Hexanauplia</taxon>
        <taxon>Copepoda</taxon>
        <taxon>Siphonostomatoida</taxon>
        <taxon>Caligidae</taxon>
        <taxon>Lepeophtheirus</taxon>
    </lineage>
</organism>
<dbReference type="SUPFAM" id="SSF54791">
    <property type="entry name" value="Eukaryotic type KH-domain (KH-domain type I)"/>
    <property type="match status" value="1"/>
</dbReference>
<dbReference type="Proteomes" id="UP000675881">
    <property type="component" value="Chromosome 8"/>
</dbReference>
<dbReference type="GO" id="GO:0003724">
    <property type="term" value="F:RNA helicase activity"/>
    <property type="evidence" value="ECO:0007669"/>
    <property type="project" value="UniProtKB-EC"/>
</dbReference>
<dbReference type="InterPro" id="IPR000629">
    <property type="entry name" value="RNA-helicase_DEAD-box_CS"/>
</dbReference>
<gene>
    <name evidence="9" type="ORF">LSAA_14204</name>
</gene>
<dbReference type="InterPro" id="IPR027417">
    <property type="entry name" value="P-loop_NTPase"/>
</dbReference>
<keyword evidence="4 8" id="KW-0347">Helicase</keyword>
<dbReference type="FunFam" id="3.40.50.300:FF:000079">
    <property type="entry name" value="probable ATP-dependent RNA helicase DDX17"/>
    <property type="match status" value="1"/>
</dbReference>
<proteinExistence type="inferred from homology"/>
<dbReference type="Gene3D" id="3.40.50.300">
    <property type="entry name" value="P-loop containing nucleotide triphosphate hydrolases"/>
    <property type="match status" value="2"/>
</dbReference>
<sequence length="586" mass="64857">MQVLELVPCCCFPNGVAGPSLISWQIPPNNVGKVIGKGGSVIKGFRTSYPSLSIHVSSGGMLELGGSSDKEEAERCLKDIKNLIGISESSESYATNQEASSIDWDNLKARSAEAQKVRWSKCPPLIKDFYREHPDVSSLTEDQVSKIRSENNGIEVSSFSGKDDILMLNPVFRFEHAFEAYPEIMTAIQKRGFKNPSPIQCQAWPYLLKGLDLIGIAQTGTGKTLAFLLPSFIHIDSQSIPREKRGGPNVLVLSPTRELALQIADEVKKYEYRGIKSVCVYGGGDRKAQVKVVTQGVQIVIATPGRLNDLIESGCIAVESITYLVLDEADRMLDMGFEPQIRKILLDVRPDRQTVMTSATWPPGVRRLASNYMKDPITVSIGSLDLAAVHKDKAIIFMSKKAKVDDYSSSLCLAGVDCQSIHGGRDQMDREQALLDFKLGHVRILIATDVASRGIDVEDISHVINFDFPNSMEEYVHRIGRSGRAGKKGSSISFMTYRDRPLAQGLIDIMTEANQPIPRTIKSQCFVYKHAQKSTKAQGVYGYQMDIMDISIHDDYLGIQTLFLGNLKTSIQLEQLKSIKGYPHFT</sequence>
<dbReference type="GO" id="GO:0003723">
    <property type="term" value="F:RNA binding"/>
    <property type="evidence" value="ECO:0007669"/>
    <property type="project" value="UniProtKB-UniRule"/>
</dbReference>
<evidence type="ECO:0000256" key="2">
    <source>
        <dbReference type="ARBA" id="ARBA00022741"/>
    </source>
</evidence>
<evidence type="ECO:0000256" key="6">
    <source>
        <dbReference type="ARBA" id="ARBA00047984"/>
    </source>
</evidence>
<dbReference type="SMART" id="SM00490">
    <property type="entry name" value="HELICc"/>
    <property type="match status" value="1"/>
</dbReference>
<evidence type="ECO:0000256" key="5">
    <source>
        <dbReference type="ARBA" id="ARBA00022840"/>
    </source>
</evidence>
<keyword evidence="3 8" id="KW-0378">Hydrolase</keyword>
<dbReference type="PROSITE" id="PS51192">
    <property type="entry name" value="HELICASE_ATP_BIND_1"/>
    <property type="match status" value="1"/>
</dbReference>
<comment type="similarity">
    <text evidence="8">Belongs to the DEAD box helicase family.</text>
</comment>
<dbReference type="InterPro" id="IPR011545">
    <property type="entry name" value="DEAD/DEAH_box_helicase_dom"/>
</dbReference>
<dbReference type="CDD" id="cd18787">
    <property type="entry name" value="SF2_C_DEAD"/>
    <property type="match status" value="1"/>
</dbReference>
<dbReference type="AlphaFoldDB" id="A0A7R8D5Y7"/>
<dbReference type="InterPro" id="IPR001650">
    <property type="entry name" value="Helicase_C-like"/>
</dbReference>
<dbReference type="SUPFAM" id="SSF52540">
    <property type="entry name" value="P-loop containing nucleoside triphosphate hydrolases"/>
    <property type="match status" value="2"/>
</dbReference>
<dbReference type="PROSITE" id="PS00039">
    <property type="entry name" value="DEAD_ATP_HELICASE"/>
    <property type="match status" value="1"/>
</dbReference>
<dbReference type="PANTHER" id="PTHR47958">
    <property type="entry name" value="ATP-DEPENDENT RNA HELICASE DBP3"/>
    <property type="match status" value="1"/>
</dbReference>
<evidence type="ECO:0000313" key="10">
    <source>
        <dbReference type="Proteomes" id="UP000675881"/>
    </source>
</evidence>
<dbReference type="SMART" id="SM00487">
    <property type="entry name" value="DEXDc"/>
    <property type="match status" value="1"/>
</dbReference>
<evidence type="ECO:0000256" key="4">
    <source>
        <dbReference type="ARBA" id="ARBA00022806"/>
    </source>
</evidence>
<evidence type="ECO:0000256" key="3">
    <source>
        <dbReference type="ARBA" id="ARBA00022801"/>
    </source>
</evidence>
<evidence type="ECO:0000256" key="8">
    <source>
        <dbReference type="RuleBase" id="RU000492"/>
    </source>
</evidence>
<dbReference type="GO" id="GO:0016787">
    <property type="term" value="F:hydrolase activity"/>
    <property type="evidence" value="ECO:0007669"/>
    <property type="project" value="UniProtKB-KW"/>
</dbReference>
<dbReference type="Pfam" id="PF00271">
    <property type="entry name" value="Helicase_C"/>
    <property type="match status" value="1"/>
</dbReference>
<keyword evidence="2 8" id="KW-0547">Nucleotide-binding</keyword>
<dbReference type="InterPro" id="IPR014001">
    <property type="entry name" value="Helicase_ATP-bd"/>
</dbReference>
<comment type="catalytic activity">
    <reaction evidence="6">
        <text>ATP + H2O = ADP + phosphate + H(+)</text>
        <dbReference type="Rhea" id="RHEA:13065"/>
        <dbReference type="ChEBI" id="CHEBI:15377"/>
        <dbReference type="ChEBI" id="CHEBI:15378"/>
        <dbReference type="ChEBI" id="CHEBI:30616"/>
        <dbReference type="ChEBI" id="CHEBI:43474"/>
        <dbReference type="ChEBI" id="CHEBI:456216"/>
        <dbReference type="EC" id="3.6.4.13"/>
    </reaction>
</comment>
<keyword evidence="5 8" id="KW-0067">ATP-binding</keyword>
<dbReference type="Pfam" id="PF00270">
    <property type="entry name" value="DEAD"/>
    <property type="match status" value="1"/>
</dbReference>
<dbReference type="OrthoDB" id="196131at2759"/>
<name>A0A7R8D5Y7_LEPSM</name>
<dbReference type="InterPro" id="IPR004088">
    <property type="entry name" value="KH_dom_type_1"/>
</dbReference>
<dbReference type="GO" id="GO:0010468">
    <property type="term" value="P:regulation of gene expression"/>
    <property type="evidence" value="ECO:0007669"/>
    <property type="project" value="UniProtKB-ARBA"/>
</dbReference>
<evidence type="ECO:0000256" key="7">
    <source>
        <dbReference type="PROSITE-ProRule" id="PRU00117"/>
    </source>
</evidence>
<dbReference type="Gene3D" id="3.30.1370.10">
    <property type="entry name" value="K Homology domain, type 1"/>
    <property type="match status" value="1"/>
</dbReference>
<evidence type="ECO:0000313" key="9">
    <source>
        <dbReference type="EMBL" id="CAF3011969.1"/>
    </source>
</evidence>
<dbReference type="SMART" id="SM00322">
    <property type="entry name" value="KH"/>
    <property type="match status" value="1"/>
</dbReference>
<dbReference type="PROSITE" id="PS50084">
    <property type="entry name" value="KH_TYPE_1"/>
    <property type="match status" value="1"/>
</dbReference>
<dbReference type="InterPro" id="IPR004087">
    <property type="entry name" value="KH_dom"/>
</dbReference>
<dbReference type="Pfam" id="PF00013">
    <property type="entry name" value="KH_1"/>
    <property type="match status" value="1"/>
</dbReference>
<reference evidence="9" key="1">
    <citation type="submission" date="2021-02" db="EMBL/GenBank/DDBJ databases">
        <authorList>
            <person name="Bekaert M."/>
        </authorList>
    </citation>
    <scope>NUCLEOTIDE SEQUENCE</scope>
    <source>
        <strain evidence="9">IoA-00</strain>
    </source>
</reference>